<reference evidence="1 2" key="1">
    <citation type="submission" date="2018-06" db="EMBL/GenBank/DDBJ databases">
        <authorList>
            <consortium name="Pathogen Informatics"/>
            <person name="Doyle S."/>
        </authorList>
    </citation>
    <scope>NUCLEOTIDE SEQUENCE [LARGE SCALE GENOMIC DNA]</scope>
    <source>
        <strain evidence="1 2">NCTC12157</strain>
    </source>
</reference>
<dbReference type="EMBL" id="UGGO01000001">
    <property type="protein sequence ID" value="STQ44718.1"/>
    <property type="molecule type" value="Genomic_DNA"/>
</dbReference>
<dbReference type="AlphaFoldDB" id="A0A377ND51"/>
<name>A0A377ND51_9GAMM</name>
<gene>
    <name evidence="1" type="ORF">NCTC12157_02441</name>
</gene>
<protein>
    <submittedName>
        <fullName evidence="1">Uncharacterized protein</fullName>
    </submittedName>
</protein>
<dbReference type="Proteomes" id="UP000254304">
    <property type="component" value="Unassembled WGS sequence"/>
</dbReference>
<sequence length="186" mass="20719">MKRRLHGTLGVATLKVKTVRCRHTGLKVRTVGSPPTLAQRVLNETLWNPAFFCCWKIEAAQGWNGRVSVAAVIVAKCRRLGGSRISGFEPLVSNHSFGVTSERDLLAFTPCRFRWFFGFAPSPLRGEGREEEWFKIVLSAANLTPALSLKRRGSKIKPTGKAQLKCLKTAVKNGAERMVRDQRLEA</sequence>
<proteinExistence type="predicted"/>
<evidence type="ECO:0000313" key="1">
    <source>
        <dbReference type="EMBL" id="STQ44718.1"/>
    </source>
</evidence>
<accession>A0A377ND51</accession>
<organism evidence="1 2">
    <name type="scientific">Ewingella americana</name>
    <dbReference type="NCBI Taxonomy" id="41202"/>
    <lineage>
        <taxon>Bacteria</taxon>
        <taxon>Pseudomonadati</taxon>
        <taxon>Pseudomonadota</taxon>
        <taxon>Gammaproteobacteria</taxon>
        <taxon>Enterobacterales</taxon>
        <taxon>Yersiniaceae</taxon>
        <taxon>Ewingella</taxon>
    </lineage>
</organism>
<evidence type="ECO:0000313" key="2">
    <source>
        <dbReference type="Proteomes" id="UP000254304"/>
    </source>
</evidence>